<reference evidence="1 2" key="1">
    <citation type="submission" date="2013-02" db="EMBL/GenBank/DDBJ databases">
        <title>The Genome Sequence of Enterococcus faecalis ATCC_6055.</title>
        <authorList>
            <consortium name="The Broad Institute Genome Sequencing Platform"/>
            <consortium name="The Broad Institute Genome Sequencing Center for Infectious Disease"/>
            <person name="Earl A.M."/>
            <person name="Gilmore M.S."/>
            <person name="Lebreton F."/>
            <person name="Walker B."/>
            <person name="Young S.K."/>
            <person name="Zeng Q."/>
            <person name="Gargeya S."/>
            <person name="Fitzgerald M."/>
            <person name="Haas B."/>
            <person name="Abouelleil A."/>
            <person name="Alvarado L."/>
            <person name="Arachchi H.M."/>
            <person name="Berlin A.M."/>
            <person name="Chapman S.B."/>
            <person name="Dewar J."/>
            <person name="Goldberg J."/>
            <person name="Griggs A."/>
            <person name="Gujja S."/>
            <person name="Hansen M."/>
            <person name="Howarth C."/>
            <person name="Imamovic A."/>
            <person name="Larimer J."/>
            <person name="McCowan C."/>
            <person name="Murphy C."/>
            <person name="Neiman D."/>
            <person name="Pearson M."/>
            <person name="Priest M."/>
            <person name="Roberts A."/>
            <person name="Saif S."/>
            <person name="Shea T."/>
            <person name="Sisk P."/>
            <person name="Sykes S."/>
            <person name="Wortman J."/>
            <person name="Nusbaum C."/>
            <person name="Birren B."/>
        </authorList>
    </citation>
    <scope>NUCLEOTIDE SEQUENCE [LARGE SCALE GENOMIC DNA]</scope>
    <source>
        <strain evidence="1 2">ATCC 6055</strain>
    </source>
</reference>
<evidence type="ECO:0000313" key="1">
    <source>
        <dbReference type="EMBL" id="EOK11270.1"/>
    </source>
</evidence>
<gene>
    <name evidence="1" type="ORF">WOU_02406</name>
</gene>
<dbReference type="EMBL" id="ASDZ01000028">
    <property type="protein sequence ID" value="EOK11270.1"/>
    <property type="molecule type" value="Genomic_DNA"/>
</dbReference>
<protein>
    <submittedName>
        <fullName evidence="1">Uncharacterized protein</fullName>
    </submittedName>
</protein>
<dbReference type="AlphaFoldDB" id="R3KC77"/>
<dbReference type="RefSeq" id="WP_010828996.1">
    <property type="nucleotide sequence ID" value="NZ_KB944862.1"/>
</dbReference>
<accession>R3KC77</accession>
<name>R3KC77_ENTFL</name>
<comment type="caution">
    <text evidence="1">The sequence shown here is derived from an EMBL/GenBank/DDBJ whole genome shotgun (WGS) entry which is preliminary data.</text>
</comment>
<evidence type="ECO:0000313" key="2">
    <source>
        <dbReference type="Proteomes" id="UP000013638"/>
    </source>
</evidence>
<dbReference type="PATRIC" id="fig|1169311.3.peg.2375"/>
<organism evidence="1 2">
    <name type="scientific">Enterococcus faecalis ATCC 6055</name>
    <dbReference type="NCBI Taxonomy" id="1169311"/>
    <lineage>
        <taxon>Bacteria</taxon>
        <taxon>Bacillati</taxon>
        <taxon>Bacillota</taxon>
        <taxon>Bacilli</taxon>
        <taxon>Lactobacillales</taxon>
        <taxon>Enterococcaceae</taxon>
        <taxon>Enterococcus</taxon>
    </lineage>
</organism>
<proteinExistence type="predicted"/>
<sequence length="149" mass="17086">MSDTLLIGITGFVATLVTAYFSNSHSVKIKAMEIKQVVYTKEVERNYKILDDFLSALLKLSTLEIRLYDTEWKLLPIKDEDKIAIFSEYKESLGPILSIVSEELFEKIIYADGRIDSAEVSIGLLQMNRLIPDIRKEVKQQTLKIDQQI</sequence>
<dbReference type="Proteomes" id="UP000013638">
    <property type="component" value="Unassembled WGS sequence"/>
</dbReference>
<dbReference type="HOGENOM" id="CLU_1746796_0_0_9"/>